<evidence type="ECO:0000313" key="3">
    <source>
        <dbReference type="Proteomes" id="UP000824596"/>
    </source>
</evidence>
<sequence>MLEVTVNIYTLAANHLHRLVSDPQTEHATVQEWNQAKAYLAQAASNKDYDEQDNFTKLVMLKQLRVVFGNHFYAQLHRNARKTNETFLTDADKKHYFMTQAAEIAQKDLTPYFVTWGLKPEQRTVAEMHKQPEVYAATPVYGGQ</sequence>
<dbReference type="Gene3D" id="1.10.390.30">
    <property type="entry name" value="Peptidase M60, enhancin-like domain 3"/>
    <property type="match status" value="1"/>
</dbReference>
<evidence type="ECO:0000313" key="2">
    <source>
        <dbReference type="EMBL" id="KAH0968012.1"/>
    </source>
</evidence>
<dbReference type="GeneID" id="68349783"/>
<name>A0A9P8N6R7_9HYPO</name>
<dbReference type="EMBL" id="JAIZPD010000001">
    <property type="protein sequence ID" value="KAH0968012.1"/>
    <property type="molecule type" value="Genomic_DNA"/>
</dbReference>
<gene>
    <name evidence="2" type="ORF">HRG_00654</name>
</gene>
<comment type="caution">
    <text evidence="2">The sequence shown here is derived from an EMBL/GenBank/DDBJ whole genome shotgun (WGS) entry which is preliminary data.</text>
</comment>
<protein>
    <submittedName>
        <fullName evidence="2">Peptidase m60, enhancin and enhancin-like domain-containing protein</fullName>
    </submittedName>
</protein>
<dbReference type="AlphaFoldDB" id="A0A9P8N6R7"/>
<dbReference type="PROSITE" id="PS51723">
    <property type="entry name" value="PEPTIDASE_M60"/>
    <property type="match status" value="1"/>
</dbReference>
<dbReference type="OrthoDB" id="530844at2759"/>
<dbReference type="Pfam" id="PF13402">
    <property type="entry name" value="Peptidase_M60"/>
    <property type="match status" value="1"/>
</dbReference>
<feature type="domain" description="Peptidase M60" evidence="1">
    <location>
        <begin position="1"/>
        <end position="69"/>
    </location>
</feature>
<proteinExistence type="predicted"/>
<evidence type="ECO:0000259" key="1">
    <source>
        <dbReference type="PROSITE" id="PS51723"/>
    </source>
</evidence>
<reference evidence="2" key="1">
    <citation type="submission" date="2021-09" db="EMBL/GenBank/DDBJ databases">
        <title>A high-quality genome of the endoparasitic fungus Hirsutella rhossiliensis with a comparison of Hirsutella genomes reveals transposable elements contributing to genome size variation.</title>
        <authorList>
            <person name="Lin R."/>
            <person name="Jiao Y."/>
            <person name="Sun X."/>
            <person name="Ling J."/>
            <person name="Xie B."/>
            <person name="Cheng X."/>
        </authorList>
    </citation>
    <scope>NUCLEOTIDE SEQUENCE</scope>
    <source>
        <strain evidence="2">HR02</strain>
    </source>
</reference>
<organism evidence="2 3">
    <name type="scientific">Hirsutella rhossiliensis</name>
    <dbReference type="NCBI Taxonomy" id="111463"/>
    <lineage>
        <taxon>Eukaryota</taxon>
        <taxon>Fungi</taxon>
        <taxon>Dikarya</taxon>
        <taxon>Ascomycota</taxon>
        <taxon>Pezizomycotina</taxon>
        <taxon>Sordariomycetes</taxon>
        <taxon>Hypocreomycetidae</taxon>
        <taxon>Hypocreales</taxon>
        <taxon>Ophiocordycipitaceae</taxon>
        <taxon>Hirsutella</taxon>
    </lineage>
</organism>
<dbReference type="Proteomes" id="UP000824596">
    <property type="component" value="Unassembled WGS sequence"/>
</dbReference>
<dbReference type="RefSeq" id="XP_044725525.1">
    <property type="nucleotide sequence ID" value="XM_044859125.1"/>
</dbReference>
<dbReference type="InterPro" id="IPR031161">
    <property type="entry name" value="Peptidase_M60_dom"/>
</dbReference>
<keyword evidence="3" id="KW-1185">Reference proteome</keyword>
<accession>A0A9P8N6R7</accession>
<dbReference type="InterPro" id="IPR042279">
    <property type="entry name" value="Pep_M60_3"/>
</dbReference>